<dbReference type="Proteomes" id="UP001063166">
    <property type="component" value="Unassembled WGS sequence"/>
</dbReference>
<dbReference type="Gene3D" id="3.30.710.10">
    <property type="entry name" value="Potassium Channel Kv1.1, Chain A"/>
    <property type="match status" value="1"/>
</dbReference>
<feature type="region of interest" description="Disordered" evidence="1">
    <location>
        <begin position="224"/>
        <end position="272"/>
    </location>
</feature>
<proteinExistence type="predicted"/>
<dbReference type="EMBL" id="BRPK01000004">
    <property type="protein sequence ID" value="GLB37344.1"/>
    <property type="molecule type" value="Genomic_DNA"/>
</dbReference>
<accession>A0A9P3UJU6</accession>
<dbReference type="PROSITE" id="PS50097">
    <property type="entry name" value="BTB"/>
    <property type="match status" value="1"/>
</dbReference>
<dbReference type="Pfam" id="PF00651">
    <property type="entry name" value="BTB"/>
    <property type="match status" value="1"/>
</dbReference>
<evidence type="ECO:0000256" key="1">
    <source>
        <dbReference type="SAM" id="MobiDB-lite"/>
    </source>
</evidence>
<comment type="caution">
    <text evidence="3">The sequence shown here is derived from an EMBL/GenBank/DDBJ whole genome shotgun (WGS) entry which is preliminary data.</text>
</comment>
<dbReference type="AlphaFoldDB" id="A0A9P3UJU6"/>
<keyword evidence="4" id="KW-1185">Reference proteome</keyword>
<reference evidence="3" key="1">
    <citation type="submission" date="2022-07" db="EMBL/GenBank/DDBJ databases">
        <title>The genome of Lyophyllum shimeji provides insight into the initial evolution of ectomycorrhizal fungal genome.</title>
        <authorList>
            <person name="Kobayashi Y."/>
            <person name="Shibata T."/>
            <person name="Hirakawa H."/>
            <person name="Shigenobu S."/>
            <person name="Nishiyama T."/>
            <person name="Yamada A."/>
            <person name="Hasebe M."/>
            <person name="Kawaguchi M."/>
        </authorList>
    </citation>
    <scope>NUCLEOTIDE SEQUENCE</scope>
    <source>
        <strain evidence="3">AT787</strain>
    </source>
</reference>
<evidence type="ECO:0000313" key="4">
    <source>
        <dbReference type="Proteomes" id="UP001063166"/>
    </source>
</evidence>
<feature type="domain" description="BTB" evidence="2">
    <location>
        <begin position="25"/>
        <end position="102"/>
    </location>
</feature>
<sequence length="272" mass="30577">MVPNTTNDQEFKQLQRHSHYYINGGDVQFLVEKILFRVHRYFFERESPVFREQIELPSSPPTSPGRPQQGEEESVAISLDVSAVHFEKLLGVFYNPRYTLYDWTTEDWTSVLELAHKWQFDEVKKLAIRELEKLTIPLLPRILLYQRFEIDHALLVPLYADLCSRSEALDEGEATALGIKTTVLIFSARERLRAQPSDGGRSPLPAGLEKEDVHNAIRSLLGLTARVTSPTGNQNGSSGNDSRGDRGGQSPTRGLAKNANGRTGRHVGPAKK</sequence>
<dbReference type="CDD" id="cd18186">
    <property type="entry name" value="BTB_POZ_ZBTB_KLHL-like"/>
    <property type="match status" value="1"/>
</dbReference>
<dbReference type="SMART" id="SM00225">
    <property type="entry name" value="BTB"/>
    <property type="match status" value="1"/>
</dbReference>
<dbReference type="OrthoDB" id="9997739at2759"/>
<evidence type="ECO:0000313" key="3">
    <source>
        <dbReference type="EMBL" id="GLB37344.1"/>
    </source>
</evidence>
<protein>
    <submittedName>
        <fullName evidence="3">BTB/POZ domain containing protein</fullName>
    </submittedName>
</protein>
<dbReference type="InterPro" id="IPR011333">
    <property type="entry name" value="SKP1/BTB/POZ_sf"/>
</dbReference>
<dbReference type="SUPFAM" id="SSF54695">
    <property type="entry name" value="POZ domain"/>
    <property type="match status" value="1"/>
</dbReference>
<name>A0A9P3UJU6_LYOSH</name>
<feature type="compositionally biased region" description="Low complexity" evidence="1">
    <location>
        <begin position="232"/>
        <end position="241"/>
    </location>
</feature>
<feature type="compositionally biased region" description="Basic residues" evidence="1">
    <location>
        <begin position="263"/>
        <end position="272"/>
    </location>
</feature>
<gene>
    <name evidence="3" type="ORF">LshimejAT787_0403950</name>
</gene>
<evidence type="ECO:0000259" key="2">
    <source>
        <dbReference type="PROSITE" id="PS50097"/>
    </source>
</evidence>
<dbReference type="InterPro" id="IPR000210">
    <property type="entry name" value="BTB/POZ_dom"/>
</dbReference>
<organism evidence="3 4">
    <name type="scientific">Lyophyllum shimeji</name>
    <name type="common">Hon-shimeji</name>
    <name type="synonym">Tricholoma shimeji</name>
    <dbReference type="NCBI Taxonomy" id="47721"/>
    <lineage>
        <taxon>Eukaryota</taxon>
        <taxon>Fungi</taxon>
        <taxon>Dikarya</taxon>
        <taxon>Basidiomycota</taxon>
        <taxon>Agaricomycotina</taxon>
        <taxon>Agaricomycetes</taxon>
        <taxon>Agaricomycetidae</taxon>
        <taxon>Agaricales</taxon>
        <taxon>Tricholomatineae</taxon>
        <taxon>Lyophyllaceae</taxon>
        <taxon>Lyophyllum</taxon>
    </lineage>
</organism>